<accession>A0ABN1GMD8</accession>
<comment type="similarity">
    <text evidence="1">Belongs to the SMP-30/CGR1 family.</text>
</comment>
<dbReference type="RefSeq" id="WP_343808000.1">
    <property type="nucleotide sequence ID" value="NZ_BAAADE010000013.1"/>
</dbReference>
<dbReference type="PRINTS" id="PR01790">
    <property type="entry name" value="SMP30FAMILY"/>
</dbReference>
<reference evidence="3 4" key="1">
    <citation type="journal article" date="2019" name="Int. J. Syst. Evol. Microbiol.">
        <title>The Global Catalogue of Microorganisms (GCM) 10K type strain sequencing project: providing services to taxonomists for standard genome sequencing and annotation.</title>
        <authorList>
            <consortium name="The Broad Institute Genomics Platform"/>
            <consortium name="The Broad Institute Genome Sequencing Center for Infectious Disease"/>
            <person name="Wu L."/>
            <person name="Ma J."/>
        </authorList>
    </citation>
    <scope>NUCLEOTIDE SEQUENCE [LARGE SCALE GENOMIC DNA]</scope>
    <source>
        <strain evidence="3 4">JCM 15115</strain>
    </source>
</reference>
<name>A0ABN1GMD8_9HYPH</name>
<dbReference type="InterPro" id="IPR005511">
    <property type="entry name" value="SMP-30"/>
</dbReference>
<dbReference type="PANTHER" id="PTHR10907">
    <property type="entry name" value="REGUCALCIN"/>
    <property type="match status" value="1"/>
</dbReference>
<sequence length="290" mass="31892">MSEALRRLADISCLLGEGPTYDRYSDTAWWFDILNKQLFEYRFGDDSLKKHELPFAASALARIDEKRQCLFTEQGLYIRQCDDGSLSLLHAIEAENKHTRSNDARVHPSGAFWLGTMGWNAEKEAGSIYHYNRGELQTLFKGVTIPNAICFSPDGSVGYYADTALQQVMRVNLDVANGLPIDEPEIFITDFPENGAPDGAVTDAYGNIWIALWGASMVGGYDPQGHLFQTISVPAQQVSCPAFIGTDARRMLVTSAAVGLEEDVQTGTDGGVFLFDAPIQGKIEPDLVVL</sequence>
<gene>
    <name evidence="3" type="ORF">GCM10008943_32150</name>
</gene>
<evidence type="ECO:0000256" key="1">
    <source>
        <dbReference type="ARBA" id="ARBA00008853"/>
    </source>
</evidence>
<evidence type="ECO:0000313" key="3">
    <source>
        <dbReference type="EMBL" id="GAA0614534.1"/>
    </source>
</evidence>
<keyword evidence="4" id="KW-1185">Reference proteome</keyword>
<evidence type="ECO:0000259" key="2">
    <source>
        <dbReference type="Pfam" id="PF08450"/>
    </source>
</evidence>
<evidence type="ECO:0000313" key="4">
    <source>
        <dbReference type="Proteomes" id="UP001424441"/>
    </source>
</evidence>
<proteinExistence type="inferred from homology"/>
<comment type="caution">
    <text evidence="3">The sequence shown here is derived from an EMBL/GenBank/DDBJ whole genome shotgun (WGS) entry which is preliminary data.</text>
</comment>
<organism evidence="3 4">
    <name type="scientific">Paenochrobactrum glaciei</name>
    <dbReference type="NCBI Taxonomy" id="486407"/>
    <lineage>
        <taxon>Bacteria</taxon>
        <taxon>Pseudomonadati</taxon>
        <taxon>Pseudomonadota</taxon>
        <taxon>Alphaproteobacteria</taxon>
        <taxon>Hyphomicrobiales</taxon>
        <taxon>Brucellaceae</taxon>
        <taxon>Paenochrobactrum</taxon>
    </lineage>
</organism>
<dbReference type="Pfam" id="PF08450">
    <property type="entry name" value="SGL"/>
    <property type="match status" value="1"/>
</dbReference>
<feature type="domain" description="SMP-30/Gluconolactonase/LRE-like region" evidence="2">
    <location>
        <begin position="15"/>
        <end position="256"/>
    </location>
</feature>
<dbReference type="InterPro" id="IPR013658">
    <property type="entry name" value="SGL"/>
</dbReference>
<dbReference type="InterPro" id="IPR011042">
    <property type="entry name" value="6-blade_b-propeller_TolB-like"/>
</dbReference>
<dbReference type="EMBL" id="BAAADE010000013">
    <property type="protein sequence ID" value="GAA0614534.1"/>
    <property type="molecule type" value="Genomic_DNA"/>
</dbReference>
<dbReference type="Gene3D" id="2.120.10.30">
    <property type="entry name" value="TolB, C-terminal domain"/>
    <property type="match status" value="1"/>
</dbReference>
<dbReference type="Proteomes" id="UP001424441">
    <property type="component" value="Unassembled WGS sequence"/>
</dbReference>
<dbReference type="SUPFAM" id="SSF63829">
    <property type="entry name" value="Calcium-dependent phosphotriesterase"/>
    <property type="match status" value="1"/>
</dbReference>
<protein>
    <submittedName>
        <fullName evidence="3">SMP-30/gluconolactonase/LRE family protein</fullName>
    </submittedName>
</protein>
<dbReference type="PANTHER" id="PTHR10907:SF47">
    <property type="entry name" value="REGUCALCIN"/>
    <property type="match status" value="1"/>
</dbReference>